<gene>
    <name evidence="3" type="ORF">BS50DRAFT_114079</name>
</gene>
<feature type="transmembrane region" description="Helical" evidence="2">
    <location>
        <begin position="20"/>
        <end position="39"/>
    </location>
</feature>
<keyword evidence="2" id="KW-1133">Transmembrane helix</keyword>
<dbReference type="AlphaFoldDB" id="A0A2T2NDF1"/>
<organism evidence="3 4">
    <name type="scientific">Corynespora cassiicola Philippines</name>
    <dbReference type="NCBI Taxonomy" id="1448308"/>
    <lineage>
        <taxon>Eukaryota</taxon>
        <taxon>Fungi</taxon>
        <taxon>Dikarya</taxon>
        <taxon>Ascomycota</taxon>
        <taxon>Pezizomycotina</taxon>
        <taxon>Dothideomycetes</taxon>
        <taxon>Pleosporomycetidae</taxon>
        <taxon>Pleosporales</taxon>
        <taxon>Corynesporascaceae</taxon>
        <taxon>Corynespora</taxon>
    </lineage>
</organism>
<name>A0A2T2NDF1_CORCC</name>
<sequence length="231" mass="25362">MSEKPPPPSGQRVGWPGFSLVAALFLLLVLLVFPAGLVVRRRLVVVGGGPRAAVQARRGDRHLTSNRTDLRCCGAAALAGYATNSRSPRRAVQKEGRQTEKDARRRHVRLRVGCGREKARAWAWAWVGERGAPVPLPYRVVYRCLLWLYRSGKPSPTRGAPSQLRARRLPLGASLEARGARRSGCNIARARRDDPCSTGWLSPTRGRASITAGPNAVKRPSEHFRVRSNAP</sequence>
<dbReference type="EMBL" id="KZ678140">
    <property type="protein sequence ID" value="PSN63471.1"/>
    <property type="molecule type" value="Genomic_DNA"/>
</dbReference>
<evidence type="ECO:0000313" key="3">
    <source>
        <dbReference type="EMBL" id="PSN63471.1"/>
    </source>
</evidence>
<evidence type="ECO:0000313" key="4">
    <source>
        <dbReference type="Proteomes" id="UP000240883"/>
    </source>
</evidence>
<protein>
    <submittedName>
        <fullName evidence="3">Uncharacterized protein</fullName>
    </submittedName>
</protein>
<keyword evidence="4" id="KW-1185">Reference proteome</keyword>
<evidence type="ECO:0000256" key="1">
    <source>
        <dbReference type="SAM" id="MobiDB-lite"/>
    </source>
</evidence>
<dbReference type="Proteomes" id="UP000240883">
    <property type="component" value="Unassembled WGS sequence"/>
</dbReference>
<reference evidence="3 4" key="1">
    <citation type="journal article" date="2018" name="Front. Microbiol.">
        <title>Genome-Wide Analysis of Corynespora cassiicola Leaf Fall Disease Putative Effectors.</title>
        <authorList>
            <person name="Lopez D."/>
            <person name="Ribeiro S."/>
            <person name="Label P."/>
            <person name="Fumanal B."/>
            <person name="Venisse J.S."/>
            <person name="Kohler A."/>
            <person name="de Oliveira R.R."/>
            <person name="Labutti K."/>
            <person name="Lipzen A."/>
            <person name="Lail K."/>
            <person name="Bauer D."/>
            <person name="Ohm R.A."/>
            <person name="Barry K.W."/>
            <person name="Spatafora J."/>
            <person name="Grigoriev I.V."/>
            <person name="Martin F.M."/>
            <person name="Pujade-Renaud V."/>
        </authorList>
    </citation>
    <scope>NUCLEOTIDE SEQUENCE [LARGE SCALE GENOMIC DNA]</scope>
    <source>
        <strain evidence="3 4">Philippines</strain>
    </source>
</reference>
<keyword evidence="2" id="KW-0812">Transmembrane</keyword>
<evidence type="ECO:0000256" key="2">
    <source>
        <dbReference type="SAM" id="Phobius"/>
    </source>
</evidence>
<accession>A0A2T2NDF1</accession>
<keyword evidence="2" id="KW-0472">Membrane</keyword>
<feature type="region of interest" description="Disordered" evidence="1">
    <location>
        <begin position="196"/>
        <end position="231"/>
    </location>
</feature>
<proteinExistence type="predicted"/>